<evidence type="ECO:0000313" key="3">
    <source>
        <dbReference type="Proteomes" id="UP000241507"/>
    </source>
</evidence>
<evidence type="ECO:0000313" key="2">
    <source>
        <dbReference type="EMBL" id="AVR44750.1"/>
    </source>
</evidence>
<dbReference type="AlphaFoldDB" id="A0A2R3Z399"/>
<accession>A0A2R3Z399</accession>
<protein>
    <recommendedName>
        <fullName evidence="1">CHAT domain-containing protein</fullName>
    </recommendedName>
</protein>
<keyword evidence="3" id="KW-1185">Reference proteome</keyword>
<sequence length="618" mass="70433">MLQEAEKSYSTALGVVIDKAGKDSYQYVSVLRQLGNYYNQIGDNKKAGELIGEAQTILNPVRSENKDLYNDILLSSLASRNAVDEELLNEIEDQIFDQIASNFIFLTEEEKESFVSKTEKRIIFLNSYYVRENGPEFAKRLYNNILATKQLALNSNQHLRRFISEAPKNIQTEYHQLLKNKEEILYTTNEEKLRSLGSEITKQERDLKSKLVTMNSYSPFEPKGVTWDQVRDSLETTEVAIEIINLPLKLSHDDGEEVNYFALVLKKESEYPELIHLFREKDLEDFMNKEGNVQERMDVMYGSQKTEFLDIIWQPLSHELVGSSNVYLSISGLLHMVSFPALMLDQPYEIHLLGSTRDLIIPTPAEGPEKENRIALFGDADFESIEQSDVRSFSTVDNKIKKGLESGLFNDLQYTRQEVDTIERIFNSANGMVSKWVGKKASEKTFRDLNKDNYDIIHLATHGFYFKKNSPVFSATFDVMNQNFLEDNSMFRSGILLSRDDVHGAGKNNDGILTAYEISKMDFSGLDLMVLSACETASGDISGGEGVFGLQRALKLAGVKDQIVSLWQVPDKETSILFKIFYGNLIKGHSPYHSLSMAQHEMARKYSPFYWAGFVLLE</sequence>
<dbReference type="Proteomes" id="UP000241507">
    <property type="component" value="Chromosome"/>
</dbReference>
<dbReference type="PANTHER" id="PTHR10098">
    <property type="entry name" value="RAPSYN-RELATED"/>
    <property type="match status" value="1"/>
</dbReference>
<name>A0A2R3Z399_9FLAO</name>
<feature type="domain" description="CHAT" evidence="1">
    <location>
        <begin position="310"/>
        <end position="616"/>
    </location>
</feature>
<dbReference type="KEGG" id="grs:C7S20_05425"/>
<dbReference type="EMBL" id="CP028136">
    <property type="protein sequence ID" value="AVR44750.1"/>
    <property type="molecule type" value="Genomic_DNA"/>
</dbReference>
<dbReference type="InterPro" id="IPR024983">
    <property type="entry name" value="CHAT_dom"/>
</dbReference>
<reference evidence="3" key="1">
    <citation type="submission" date="2018-03" db="EMBL/GenBank/DDBJ databases">
        <title>Gramella fulva sp. nov., isolated from a dry surface of tidal flat.</title>
        <authorList>
            <person name="Hwang S.H."/>
            <person name="Hwang W.M."/>
            <person name="Kang K."/>
            <person name="Ahn T.-Y."/>
        </authorList>
    </citation>
    <scope>NUCLEOTIDE SEQUENCE [LARGE SCALE GENOMIC DNA]</scope>
    <source>
        <strain evidence="3">SH35</strain>
    </source>
</reference>
<evidence type="ECO:0000259" key="1">
    <source>
        <dbReference type="Pfam" id="PF12770"/>
    </source>
</evidence>
<dbReference type="PANTHER" id="PTHR10098:SF108">
    <property type="entry name" value="TETRATRICOPEPTIDE REPEAT PROTEIN 28"/>
    <property type="match status" value="1"/>
</dbReference>
<dbReference type="Pfam" id="PF12770">
    <property type="entry name" value="CHAT"/>
    <property type="match status" value="1"/>
</dbReference>
<gene>
    <name evidence="2" type="ORF">C7S20_05425</name>
</gene>
<organism evidence="2 3">
    <name type="scientific">Christiangramia fulva</name>
    <dbReference type="NCBI Taxonomy" id="2126553"/>
    <lineage>
        <taxon>Bacteria</taxon>
        <taxon>Pseudomonadati</taxon>
        <taxon>Bacteroidota</taxon>
        <taxon>Flavobacteriia</taxon>
        <taxon>Flavobacteriales</taxon>
        <taxon>Flavobacteriaceae</taxon>
        <taxon>Christiangramia</taxon>
    </lineage>
</organism>
<proteinExistence type="predicted"/>